<dbReference type="UniPathway" id="UPA00232"/>
<dbReference type="AlphaFoldDB" id="A0A369BW14"/>
<dbReference type="InterPro" id="IPR051205">
    <property type="entry name" value="UbiH/COQ6_monooxygenase"/>
</dbReference>
<feature type="domain" description="FAD-binding" evidence="9">
    <location>
        <begin position="17"/>
        <end position="337"/>
    </location>
</feature>
<comment type="subunit">
    <text evidence="8">Component of the Ubi complex metabolon, which regroups five ubiquinone biosynthesis proteins (UbiE, UbiF, UbiG, UbiH and UbiI) and two accessory factors (UbiK and the lipid-binding protein UbiJ).</text>
</comment>
<dbReference type="PROSITE" id="PS01304">
    <property type="entry name" value="UBIH"/>
    <property type="match status" value="1"/>
</dbReference>
<dbReference type="GO" id="GO:0006744">
    <property type="term" value="P:ubiquinone biosynthetic process"/>
    <property type="evidence" value="ECO:0007669"/>
    <property type="project" value="UniProtKB-UniPathway"/>
</dbReference>
<dbReference type="InterPro" id="IPR002938">
    <property type="entry name" value="FAD-bd"/>
</dbReference>
<dbReference type="Proteomes" id="UP000252707">
    <property type="component" value="Unassembled WGS sequence"/>
</dbReference>
<dbReference type="Pfam" id="PF01494">
    <property type="entry name" value="FAD_binding_3"/>
    <property type="match status" value="1"/>
</dbReference>
<evidence type="ECO:0000256" key="5">
    <source>
        <dbReference type="ARBA" id="ARBA00022827"/>
    </source>
</evidence>
<evidence type="ECO:0000256" key="4">
    <source>
        <dbReference type="ARBA" id="ARBA00022630"/>
    </source>
</evidence>
<keyword evidence="4" id="KW-0285">Flavoprotein</keyword>
<evidence type="ECO:0000256" key="3">
    <source>
        <dbReference type="ARBA" id="ARBA00005349"/>
    </source>
</evidence>
<comment type="caution">
    <text evidence="10">The sequence shown here is derived from an EMBL/GenBank/DDBJ whole genome shotgun (WGS) entry which is preliminary data.</text>
</comment>
<dbReference type="GO" id="GO:0110142">
    <property type="term" value="C:ubiquinone biosynthesis complex"/>
    <property type="evidence" value="ECO:0007669"/>
    <property type="project" value="UniProtKB-ARBA"/>
</dbReference>
<evidence type="ECO:0000256" key="8">
    <source>
        <dbReference type="ARBA" id="ARBA00065734"/>
    </source>
</evidence>
<dbReference type="GO" id="GO:0019168">
    <property type="term" value="F:2-polyprenylphenol 6-hydroxylase activity"/>
    <property type="evidence" value="ECO:0007669"/>
    <property type="project" value="TreeGrafter"/>
</dbReference>
<keyword evidence="6" id="KW-0560">Oxidoreductase</keyword>
<gene>
    <name evidence="10" type="ORF">DFQ59_11642</name>
</gene>
<name>A0A369BW14_9GAMM</name>
<dbReference type="RefSeq" id="WP_114281205.1">
    <property type="nucleotide sequence ID" value="NZ_QPJY01000016.1"/>
</dbReference>
<protein>
    <submittedName>
        <fullName evidence="10">2-octaprenyl-6-methoxyphenol hydroxylase /2-octaprenyl-3-methyl-6-methoxy-1,4-benzoquinol hydroxylase</fullName>
    </submittedName>
</protein>
<dbReference type="FunFam" id="3.50.50.60:FF:000021">
    <property type="entry name" value="Ubiquinone biosynthesis monooxygenase COQ6"/>
    <property type="match status" value="1"/>
</dbReference>
<dbReference type="OrthoDB" id="9769565at2"/>
<evidence type="ECO:0000313" key="11">
    <source>
        <dbReference type="Proteomes" id="UP000252707"/>
    </source>
</evidence>
<dbReference type="GO" id="GO:0071949">
    <property type="term" value="F:FAD binding"/>
    <property type="evidence" value="ECO:0007669"/>
    <property type="project" value="InterPro"/>
</dbReference>
<evidence type="ECO:0000256" key="1">
    <source>
        <dbReference type="ARBA" id="ARBA00001974"/>
    </source>
</evidence>
<dbReference type="PANTHER" id="PTHR43876">
    <property type="entry name" value="UBIQUINONE BIOSYNTHESIS MONOOXYGENASE COQ6, MITOCHONDRIAL"/>
    <property type="match status" value="1"/>
</dbReference>
<dbReference type="InterPro" id="IPR010971">
    <property type="entry name" value="UbiH/COQ6"/>
</dbReference>
<sequence>MQANPQNQKPEPRNSTYDIAIVGGGMVGAALACALGGSRLRVVLVDAGPEPEPPAGGEYDLRVSAVTRASERIFRALGAWEGMVSRRVAPYREMHVWDAVGGSGGIHFDCAELGEDNLGYIIENRVIRAALLERLREHGNVECRFGTSLTGLRRLDEEAVLRTGGGEIRARLVVGADGARSWVRDQVGVAVEGWDYGHTAIVATVQTAEPHGETARQRFLPEGPLAFLPLGEPRTCSIVWSTGHAHAEALLALDEGEFRAELEGAFGSAPGAVTRVGPRAGFPLRMRHAEHYVVERVALVGDAAHTIHPLAGQGVNLGLLDAATLAEVLLAGTAAGRDPGGLATLRRYERWRRGDNLLMIAAMEGFKRLFAGSLSPLAWARNLGLEITDRLPPLKALFMRRALGLGGDLPRLARGLPPGEAA</sequence>
<comment type="similarity">
    <text evidence="3">Belongs to the UbiH/COQ6 family.</text>
</comment>
<dbReference type="NCBIfam" id="TIGR01988">
    <property type="entry name" value="Ubi-OHases"/>
    <property type="match status" value="1"/>
</dbReference>
<dbReference type="InterPro" id="IPR036188">
    <property type="entry name" value="FAD/NAD-bd_sf"/>
</dbReference>
<dbReference type="EMBL" id="QPJY01000016">
    <property type="protein sequence ID" value="RCX24756.1"/>
    <property type="molecule type" value="Genomic_DNA"/>
</dbReference>
<dbReference type="PRINTS" id="PR00420">
    <property type="entry name" value="RNGMNOXGNASE"/>
</dbReference>
<evidence type="ECO:0000259" key="9">
    <source>
        <dbReference type="Pfam" id="PF01494"/>
    </source>
</evidence>
<accession>A0A369BW14</accession>
<keyword evidence="11" id="KW-1185">Reference proteome</keyword>
<dbReference type="InterPro" id="IPR018168">
    <property type="entry name" value="Ubi_Hdrlase_CS"/>
</dbReference>
<comment type="cofactor">
    <cofactor evidence="1">
        <name>FAD</name>
        <dbReference type="ChEBI" id="CHEBI:57692"/>
    </cofactor>
</comment>
<evidence type="ECO:0000313" key="10">
    <source>
        <dbReference type="EMBL" id="RCX24756.1"/>
    </source>
</evidence>
<comment type="pathway">
    <text evidence="2">Cofactor biosynthesis; ubiquinone biosynthesis.</text>
</comment>
<keyword evidence="7" id="KW-0503">Monooxygenase</keyword>
<evidence type="ECO:0000256" key="2">
    <source>
        <dbReference type="ARBA" id="ARBA00004749"/>
    </source>
</evidence>
<dbReference type="SUPFAM" id="SSF51905">
    <property type="entry name" value="FAD/NAD(P)-binding domain"/>
    <property type="match status" value="1"/>
</dbReference>
<dbReference type="Gene3D" id="3.50.50.60">
    <property type="entry name" value="FAD/NAD(P)-binding domain"/>
    <property type="match status" value="2"/>
</dbReference>
<evidence type="ECO:0000256" key="7">
    <source>
        <dbReference type="ARBA" id="ARBA00023033"/>
    </source>
</evidence>
<keyword evidence="5" id="KW-0274">FAD</keyword>
<organism evidence="10 11">
    <name type="scientific">Thioalbus denitrificans</name>
    <dbReference type="NCBI Taxonomy" id="547122"/>
    <lineage>
        <taxon>Bacteria</taxon>
        <taxon>Pseudomonadati</taxon>
        <taxon>Pseudomonadota</taxon>
        <taxon>Gammaproteobacteria</taxon>
        <taxon>Chromatiales</taxon>
        <taxon>Ectothiorhodospiraceae</taxon>
        <taxon>Thioalbus</taxon>
    </lineage>
</organism>
<proteinExistence type="inferred from homology"/>
<dbReference type="PANTHER" id="PTHR43876:SF7">
    <property type="entry name" value="UBIQUINONE BIOSYNTHESIS MONOOXYGENASE COQ6, MITOCHONDRIAL"/>
    <property type="match status" value="1"/>
</dbReference>
<reference evidence="10 11" key="1">
    <citation type="submission" date="2018-07" db="EMBL/GenBank/DDBJ databases">
        <title>Genomic Encyclopedia of Type Strains, Phase IV (KMG-IV): sequencing the most valuable type-strain genomes for metagenomic binning, comparative biology and taxonomic classification.</title>
        <authorList>
            <person name="Goeker M."/>
        </authorList>
    </citation>
    <scope>NUCLEOTIDE SEQUENCE [LARGE SCALE GENOMIC DNA]</scope>
    <source>
        <strain evidence="10 11">DSM 26407</strain>
    </source>
</reference>
<evidence type="ECO:0000256" key="6">
    <source>
        <dbReference type="ARBA" id="ARBA00023002"/>
    </source>
</evidence>